<proteinExistence type="predicted"/>
<protein>
    <submittedName>
        <fullName evidence="1">Uncharacterized protein</fullName>
    </submittedName>
</protein>
<dbReference type="AlphaFoldDB" id="A0AAW1PGQ2"/>
<dbReference type="GO" id="GO:0009368">
    <property type="term" value="C:endopeptidase Clp complex"/>
    <property type="evidence" value="ECO:0007669"/>
    <property type="project" value="TreeGrafter"/>
</dbReference>
<name>A0AAW1PGQ2_9CHLO</name>
<evidence type="ECO:0000313" key="2">
    <source>
        <dbReference type="Proteomes" id="UP001465755"/>
    </source>
</evidence>
<dbReference type="SUPFAM" id="SSF52096">
    <property type="entry name" value="ClpP/crotonase"/>
    <property type="match status" value="1"/>
</dbReference>
<reference evidence="1 2" key="1">
    <citation type="journal article" date="2024" name="Nat. Commun.">
        <title>Phylogenomics reveals the evolutionary origins of lichenization in chlorophyte algae.</title>
        <authorList>
            <person name="Puginier C."/>
            <person name="Libourel C."/>
            <person name="Otte J."/>
            <person name="Skaloud P."/>
            <person name="Haon M."/>
            <person name="Grisel S."/>
            <person name="Petersen M."/>
            <person name="Berrin J.G."/>
            <person name="Delaux P.M."/>
            <person name="Dal Grande F."/>
            <person name="Keller J."/>
        </authorList>
    </citation>
    <scope>NUCLEOTIDE SEQUENCE [LARGE SCALE GENOMIC DNA]</scope>
    <source>
        <strain evidence="1 2">SAG 2036</strain>
    </source>
</reference>
<keyword evidence="2" id="KW-1185">Reference proteome</keyword>
<gene>
    <name evidence="1" type="ORF">WJX73_009662</name>
</gene>
<dbReference type="PANTHER" id="PTHR10381:SF11">
    <property type="entry name" value="ATP-DEPENDENT CLP PROTEASE PROTEOLYTIC SUBUNIT, MITOCHONDRIAL"/>
    <property type="match status" value="1"/>
</dbReference>
<organism evidence="1 2">
    <name type="scientific">Symbiochloris irregularis</name>
    <dbReference type="NCBI Taxonomy" id="706552"/>
    <lineage>
        <taxon>Eukaryota</taxon>
        <taxon>Viridiplantae</taxon>
        <taxon>Chlorophyta</taxon>
        <taxon>core chlorophytes</taxon>
        <taxon>Trebouxiophyceae</taxon>
        <taxon>Trebouxiales</taxon>
        <taxon>Trebouxiaceae</taxon>
        <taxon>Symbiochloris</taxon>
    </lineage>
</organism>
<sequence length="71" mass="7947">MAPNKDGGCMGSADEVNIQATELNRTMKVIHQFYSQYTGLSLDRVEEETDRENFVSPQTAKELGLIDAIIR</sequence>
<dbReference type="GO" id="GO:0006515">
    <property type="term" value="P:protein quality control for misfolded or incompletely synthesized proteins"/>
    <property type="evidence" value="ECO:0007669"/>
    <property type="project" value="TreeGrafter"/>
</dbReference>
<dbReference type="GO" id="GO:0004176">
    <property type="term" value="F:ATP-dependent peptidase activity"/>
    <property type="evidence" value="ECO:0007669"/>
    <property type="project" value="TreeGrafter"/>
</dbReference>
<dbReference type="InterPro" id="IPR023562">
    <property type="entry name" value="ClpP/TepA"/>
</dbReference>
<accession>A0AAW1PGQ2</accession>
<evidence type="ECO:0000313" key="1">
    <source>
        <dbReference type="EMBL" id="KAK9808566.1"/>
    </source>
</evidence>
<dbReference type="Proteomes" id="UP001465755">
    <property type="component" value="Unassembled WGS sequence"/>
</dbReference>
<dbReference type="Gene3D" id="3.90.226.10">
    <property type="entry name" value="2-enoyl-CoA Hydratase, Chain A, domain 1"/>
    <property type="match status" value="1"/>
</dbReference>
<dbReference type="GO" id="GO:0004252">
    <property type="term" value="F:serine-type endopeptidase activity"/>
    <property type="evidence" value="ECO:0007669"/>
    <property type="project" value="TreeGrafter"/>
</dbReference>
<dbReference type="GO" id="GO:0051117">
    <property type="term" value="F:ATPase binding"/>
    <property type="evidence" value="ECO:0007669"/>
    <property type="project" value="TreeGrafter"/>
</dbReference>
<dbReference type="InterPro" id="IPR029045">
    <property type="entry name" value="ClpP/crotonase-like_dom_sf"/>
</dbReference>
<dbReference type="PANTHER" id="PTHR10381">
    <property type="entry name" value="ATP-DEPENDENT CLP PROTEASE PROTEOLYTIC SUBUNIT"/>
    <property type="match status" value="1"/>
</dbReference>
<comment type="caution">
    <text evidence="1">The sequence shown here is derived from an EMBL/GenBank/DDBJ whole genome shotgun (WGS) entry which is preliminary data.</text>
</comment>
<dbReference type="EMBL" id="JALJOQ010000022">
    <property type="protein sequence ID" value="KAK9808566.1"/>
    <property type="molecule type" value="Genomic_DNA"/>
</dbReference>
<dbReference type="Pfam" id="PF00574">
    <property type="entry name" value="CLP_protease"/>
    <property type="match status" value="1"/>
</dbReference>